<dbReference type="EMBL" id="JAQMWT010000102">
    <property type="protein sequence ID" value="KAJ8610483.1"/>
    <property type="molecule type" value="Genomic_DNA"/>
</dbReference>
<keyword evidence="3" id="KW-1185">Reference proteome</keyword>
<dbReference type="Proteomes" id="UP001230188">
    <property type="component" value="Unassembled WGS sequence"/>
</dbReference>
<feature type="compositionally biased region" description="Basic residues" evidence="1">
    <location>
        <begin position="78"/>
        <end position="96"/>
    </location>
</feature>
<feature type="region of interest" description="Disordered" evidence="1">
    <location>
        <begin position="1"/>
        <end position="46"/>
    </location>
</feature>
<feature type="region of interest" description="Disordered" evidence="1">
    <location>
        <begin position="71"/>
        <end position="103"/>
    </location>
</feature>
<protein>
    <submittedName>
        <fullName evidence="2">Uncharacterized protein</fullName>
    </submittedName>
</protein>
<gene>
    <name evidence="2" type="ORF">CTAYLR_007781</name>
</gene>
<evidence type="ECO:0000256" key="1">
    <source>
        <dbReference type="SAM" id="MobiDB-lite"/>
    </source>
</evidence>
<evidence type="ECO:0000313" key="3">
    <source>
        <dbReference type="Proteomes" id="UP001230188"/>
    </source>
</evidence>
<proteinExistence type="predicted"/>
<accession>A0AAD7XNY1</accession>
<comment type="caution">
    <text evidence="2">The sequence shown here is derived from an EMBL/GenBank/DDBJ whole genome shotgun (WGS) entry which is preliminary data.</text>
</comment>
<feature type="compositionally biased region" description="Basic and acidic residues" evidence="1">
    <location>
        <begin position="29"/>
        <end position="46"/>
    </location>
</feature>
<reference evidence="2" key="1">
    <citation type="submission" date="2023-01" db="EMBL/GenBank/DDBJ databases">
        <title>Metagenome sequencing of chrysophaentin producing Chrysophaeum taylorii.</title>
        <authorList>
            <person name="Davison J."/>
            <person name="Bewley C."/>
        </authorList>
    </citation>
    <scope>NUCLEOTIDE SEQUENCE</scope>
    <source>
        <strain evidence="2">NIES-1699</strain>
    </source>
</reference>
<organism evidence="2 3">
    <name type="scientific">Chrysophaeum taylorii</name>
    <dbReference type="NCBI Taxonomy" id="2483200"/>
    <lineage>
        <taxon>Eukaryota</taxon>
        <taxon>Sar</taxon>
        <taxon>Stramenopiles</taxon>
        <taxon>Ochrophyta</taxon>
        <taxon>Pelagophyceae</taxon>
        <taxon>Pelagomonadales</taxon>
        <taxon>Pelagomonadaceae</taxon>
        <taxon>Chrysophaeum</taxon>
    </lineage>
</organism>
<dbReference type="AlphaFoldDB" id="A0AAD7XNY1"/>
<sequence length="103" mass="12187">MDRSAEQPGPRSATFDAFMRLQTGQPERTIADRINDKSRPTWEQYKKDNEHRFDAADLKQMLEYRRELDASREAALKDKKKKHKKHKKHKKKKRGRPPQATTA</sequence>
<evidence type="ECO:0000313" key="2">
    <source>
        <dbReference type="EMBL" id="KAJ8610483.1"/>
    </source>
</evidence>
<name>A0AAD7XNY1_9STRA</name>